<dbReference type="Proteomes" id="UP001219630">
    <property type="component" value="Chromosome"/>
</dbReference>
<organism evidence="1 2">
    <name type="scientific">Dickeya lacustris</name>
    <dbReference type="NCBI Taxonomy" id="2259638"/>
    <lineage>
        <taxon>Bacteria</taxon>
        <taxon>Pseudomonadati</taxon>
        <taxon>Pseudomonadota</taxon>
        <taxon>Gammaproteobacteria</taxon>
        <taxon>Enterobacterales</taxon>
        <taxon>Pectobacteriaceae</taxon>
        <taxon>Dickeya</taxon>
    </lineage>
</organism>
<keyword evidence="2" id="KW-1185">Reference proteome</keyword>
<sequence>MPDLSKWSGWLTDGYIPLKLRVNLIILLQSTDVHDTYIKVQVVVTVFSERIGKKASSPVLVSIHYLKYH</sequence>
<dbReference type="EMBL" id="CP114280">
    <property type="protein sequence ID" value="WFN56554.1"/>
    <property type="molecule type" value="Genomic_DNA"/>
</dbReference>
<reference evidence="1 2" key="1">
    <citation type="submission" date="2022-12" db="EMBL/GenBank/DDBJ databases">
        <title>Complete genome sequencing of Dickeya lacustris type strain LMG30899.</title>
        <authorList>
            <person name="Dobhal S."/>
            <person name="Arizala D."/>
            <person name="Arif M."/>
        </authorList>
    </citation>
    <scope>NUCLEOTIDE SEQUENCE [LARGE SCALE GENOMIC DNA]</scope>
    <source>
        <strain evidence="1 2">LMG30899</strain>
    </source>
</reference>
<name>A0ABY8G9A0_9GAMM</name>
<accession>A0ABY8G9A0</accession>
<evidence type="ECO:0000313" key="1">
    <source>
        <dbReference type="EMBL" id="WFN56554.1"/>
    </source>
</evidence>
<protein>
    <submittedName>
        <fullName evidence="1">Uncharacterized protein</fullName>
    </submittedName>
</protein>
<gene>
    <name evidence="1" type="ORF">O1Q98_04490</name>
</gene>
<dbReference type="RefSeq" id="WP_125259009.1">
    <property type="nucleotide sequence ID" value="NZ_CP114280.1"/>
</dbReference>
<evidence type="ECO:0000313" key="2">
    <source>
        <dbReference type="Proteomes" id="UP001219630"/>
    </source>
</evidence>
<proteinExistence type="predicted"/>